<proteinExistence type="predicted"/>
<organism evidence="1 2">
    <name type="scientific">Microbispora hainanensis</name>
    <dbReference type="NCBI Taxonomy" id="568844"/>
    <lineage>
        <taxon>Bacteria</taxon>
        <taxon>Bacillati</taxon>
        <taxon>Actinomycetota</taxon>
        <taxon>Actinomycetes</taxon>
        <taxon>Streptosporangiales</taxon>
        <taxon>Streptosporangiaceae</taxon>
        <taxon>Microbispora</taxon>
    </lineage>
</organism>
<evidence type="ECO:0000313" key="2">
    <source>
        <dbReference type="Proteomes" id="UP001432011"/>
    </source>
</evidence>
<reference evidence="1" key="1">
    <citation type="submission" date="2022-10" db="EMBL/GenBank/DDBJ databases">
        <title>The complete genomes of actinobacterial strains from the NBC collection.</title>
        <authorList>
            <person name="Joergensen T.S."/>
            <person name="Alvarez Arevalo M."/>
            <person name="Sterndorff E.B."/>
            <person name="Faurdal D."/>
            <person name="Vuksanovic O."/>
            <person name="Mourched A.-S."/>
            <person name="Charusanti P."/>
            <person name="Shaw S."/>
            <person name="Blin K."/>
            <person name="Weber T."/>
        </authorList>
    </citation>
    <scope>NUCLEOTIDE SEQUENCE</scope>
    <source>
        <strain evidence="1">NBC_00254</strain>
    </source>
</reference>
<gene>
    <name evidence="1" type="ORF">OG913_08820</name>
</gene>
<sequence>MSAAARTGSPSWSVPGTDKRSCDFCVALMRWKGTLGVELNADTTRLPESEMAALLHRLESFVVGAAQSLS</sequence>
<dbReference type="RefSeq" id="WP_142648452.1">
    <property type="nucleotide sequence ID" value="NZ_CP108085.1"/>
</dbReference>
<accession>A0ABZ1SVM3</accession>
<keyword evidence="2" id="KW-1185">Reference proteome</keyword>
<protein>
    <submittedName>
        <fullName evidence="1">Uncharacterized protein</fullName>
    </submittedName>
</protein>
<dbReference type="EMBL" id="CP108085">
    <property type="protein sequence ID" value="WUP77091.1"/>
    <property type="molecule type" value="Genomic_DNA"/>
</dbReference>
<dbReference type="Proteomes" id="UP001432011">
    <property type="component" value="Chromosome"/>
</dbReference>
<evidence type="ECO:0000313" key="1">
    <source>
        <dbReference type="EMBL" id="WUP77091.1"/>
    </source>
</evidence>
<name>A0ABZ1SVM3_9ACTN</name>